<feature type="compositionally biased region" description="Basic and acidic residues" evidence="1">
    <location>
        <begin position="35"/>
        <end position="62"/>
    </location>
</feature>
<keyword evidence="2" id="KW-0732">Signal</keyword>
<reference evidence="3 4" key="1">
    <citation type="submission" date="2023-01" db="EMBL/GenBank/DDBJ databases">
        <title>Novel species of the genus Asticcacaulis isolated from rivers.</title>
        <authorList>
            <person name="Lu H."/>
        </authorList>
    </citation>
    <scope>NUCLEOTIDE SEQUENCE [LARGE SCALE GENOMIC DNA]</scope>
    <source>
        <strain evidence="3 4">LKC15W</strain>
    </source>
</reference>
<proteinExistence type="predicted"/>
<name>A0ABT5HFU1_9CAUL</name>
<dbReference type="Proteomes" id="UP001218579">
    <property type="component" value="Unassembled WGS sequence"/>
</dbReference>
<sequence length="229" mass="25226">MSLISSIPLRQLLAGMALAAVALSAVPTDSFAQQRRGDRDSGRENTEKSAADKEKDREEWEGRDLRLDKRRADGPCPFVKVLYDAARYQDFQDGKVATASVKWTGEINGVVSDCAYKGGDPIELEMMIGFSLGRGPAAEGNRNNYRYWVAVTDKDQAVLAKKYFDLPVTFGTDQSRVDVATKLENIVIPRAAATVAGSNFEVLVGFDVTPEMAEFNRDGKRFRYVSAGQ</sequence>
<comment type="caution">
    <text evidence="3">The sequence shown here is derived from an EMBL/GenBank/DDBJ whole genome shotgun (WGS) entry which is preliminary data.</text>
</comment>
<dbReference type="EMBL" id="JAQQKV010000001">
    <property type="protein sequence ID" value="MDC7675120.1"/>
    <property type="molecule type" value="Genomic_DNA"/>
</dbReference>
<feature type="chain" id="PRO_5045604104" evidence="2">
    <location>
        <begin position="20"/>
        <end position="229"/>
    </location>
</feature>
<evidence type="ECO:0000313" key="3">
    <source>
        <dbReference type="EMBL" id="MDC7675120.1"/>
    </source>
</evidence>
<dbReference type="RefSeq" id="WP_272743433.1">
    <property type="nucleotide sequence ID" value="NZ_JAQQKV010000001.1"/>
</dbReference>
<evidence type="ECO:0000256" key="2">
    <source>
        <dbReference type="SAM" id="SignalP"/>
    </source>
</evidence>
<evidence type="ECO:0000313" key="4">
    <source>
        <dbReference type="Proteomes" id="UP001218579"/>
    </source>
</evidence>
<evidence type="ECO:0000256" key="1">
    <source>
        <dbReference type="SAM" id="MobiDB-lite"/>
    </source>
</evidence>
<protein>
    <submittedName>
        <fullName evidence="3">Tat pathway signal sequence domain protein</fullName>
    </submittedName>
</protein>
<feature type="signal peptide" evidence="2">
    <location>
        <begin position="1"/>
        <end position="19"/>
    </location>
</feature>
<organism evidence="3 4">
    <name type="scientific">Asticcacaulis machinosus</name>
    <dbReference type="NCBI Taxonomy" id="2984211"/>
    <lineage>
        <taxon>Bacteria</taxon>
        <taxon>Pseudomonadati</taxon>
        <taxon>Pseudomonadota</taxon>
        <taxon>Alphaproteobacteria</taxon>
        <taxon>Caulobacterales</taxon>
        <taxon>Caulobacteraceae</taxon>
        <taxon>Asticcacaulis</taxon>
    </lineage>
</organism>
<gene>
    <name evidence="3" type="ORF">PQU98_03195</name>
</gene>
<keyword evidence="4" id="KW-1185">Reference proteome</keyword>
<feature type="region of interest" description="Disordered" evidence="1">
    <location>
        <begin position="30"/>
        <end position="62"/>
    </location>
</feature>
<accession>A0ABT5HFU1</accession>